<sequence>MSGQTFYKDELSAYLKRRSFLLRIGLITGGIFLNGCYKKMRSNRYNIPGTLQGPDAKAGHILRDKLKLPAAKSTRKVKTLIVGSGISGLSAGRWLKKNGETDFEILELENHTGGNSYYGSNKIASYPLGAHYITIANNDDALLIDFLKEIDVITHFEGQLPYYNDYYLTFDPEERLLINGEWQEGLIPDFGVPVADKKEIRRFLSEVDQLKNTRGNDGKFLFNIPLSSSSADENYRRLDKITFEAYLEEKGYRSKYLLWYLNYASKDDYGQKIKHISAWAGLHYFASRRGKAANAEQNAILTWPEGNGWIMKQLAGPLRDHIKTSSLCYDLKPMPNGNTLVTVFNTKTQLTENIEAEKIILCAPQFVNNRLLKNFNRNIDYKAFNYSPWLIANITINQLPESKGISLCWDNVAYNTPSVGYVNSAQQHLNLSEDKKVITYYLPLCDFEPAVARLAAYSRNYEQWLDIVIPELEIIHPGISKAIENIDFWVWGHGMIAPAKDFIWSENLAKAKLPVDDKIFFAHSDLSGVSIFEEAFHQGINAAKQVLNVTS</sequence>
<accession>A0A0C1DHD6</accession>
<feature type="transmembrane region" description="Helical" evidence="1">
    <location>
        <begin position="20"/>
        <end position="37"/>
    </location>
</feature>
<name>A0A0C1DHD6_9SPHI</name>
<dbReference type="OrthoDB" id="127573at2"/>
<dbReference type="PANTHER" id="PTHR42923">
    <property type="entry name" value="PROTOPORPHYRINOGEN OXIDASE"/>
    <property type="match status" value="1"/>
</dbReference>
<dbReference type="Proteomes" id="UP000031246">
    <property type="component" value="Unassembled WGS sequence"/>
</dbReference>
<proteinExistence type="predicted"/>
<organism evidence="2 3">
    <name type="scientific">Pedobacter kyungheensis</name>
    <dbReference type="NCBI Taxonomy" id="1069985"/>
    <lineage>
        <taxon>Bacteria</taxon>
        <taxon>Pseudomonadati</taxon>
        <taxon>Bacteroidota</taxon>
        <taxon>Sphingobacteriia</taxon>
        <taxon>Sphingobacteriales</taxon>
        <taxon>Sphingobacteriaceae</taxon>
        <taxon>Pedobacter</taxon>
    </lineage>
</organism>
<dbReference type="AlphaFoldDB" id="A0A0C1DHD6"/>
<keyword evidence="1" id="KW-1133">Transmembrane helix</keyword>
<evidence type="ECO:0000256" key="1">
    <source>
        <dbReference type="SAM" id="Phobius"/>
    </source>
</evidence>
<keyword evidence="1" id="KW-0472">Membrane</keyword>
<dbReference type="InterPro" id="IPR036188">
    <property type="entry name" value="FAD/NAD-bd_sf"/>
</dbReference>
<keyword evidence="1" id="KW-0812">Transmembrane</keyword>
<reference evidence="2 3" key="1">
    <citation type="submission" date="2014-10" db="EMBL/GenBank/DDBJ databases">
        <title>Pedobacter Kyungheensis.</title>
        <authorList>
            <person name="Anderson B.M."/>
            <person name="Newman J.D."/>
        </authorList>
    </citation>
    <scope>NUCLEOTIDE SEQUENCE [LARGE SCALE GENOMIC DNA]</scope>
    <source>
        <strain evidence="2 3">KACC 16221</strain>
    </source>
</reference>
<comment type="caution">
    <text evidence="2">The sequence shown here is derived from an EMBL/GenBank/DDBJ whole genome shotgun (WGS) entry which is preliminary data.</text>
</comment>
<dbReference type="GO" id="GO:0016491">
    <property type="term" value="F:oxidoreductase activity"/>
    <property type="evidence" value="ECO:0007669"/>
    <property type="project" value="TreeGrafter"/>
</dbReference>
<dbReference type="Pfam" id="PF13450">
    <property type="entry name" value="NAD_binding_8"/>
    <property type="match status" value="1"/>
</dbReference>
<protein>
    <submittedName>
        <fullName evidence="2">FAD-dependent oxidoreductase</fullName>
    </submittedName>
</protein>
<gene>
    <name evidence="2" type="ORF">OC25_12975</name>
</gene>
<dbReference type="InterPro" id="IPR050464">
    <property type="entry name" value="Zeta_carotene_desat/Oxidored"/>
</dbReference>
<dbReference type="PANTHER" id="PTHR42923:SF39">
    <property type="entry name" value="AMINO OXIDASE"/>
    <property type="match status" value="1"/>
</dbReference>
<evidence type="ECO:0000313" key="3">
    <source>
        <dbReference type="Proteomes" id="UP000031246"/>
    </source>
</evidence>
<dbReference type="SUPFAM" id="SSF51905">
    <property type="entry name" value="FAD/NAD(P)-binding domain"/>
    <property type="match status" value="1"/>
</dbReference>
<evidence type="ECO:0000313" key="2">
    <source>
        <dbReference type="EMBL" id="KIA93345.1"/>
    </source>
</evidence>
<keyword evidence="3" id="KW-1185">Reference proteome</keyword>
<dbReference type="Gene3D" id="3.50.50.60">
    <property type="entry name" value="FAD/NAD(P)-binding domain"/>
    <property type="match status" value="1"/>
</dbReference>
<dbReference type="EMBL" id="JSYN01000015">
    <property type="protein sequence ID" value="KIA93345.1"/>
    <property type="molecule type" value="Genomic_DNA"/>
</dbReference>